<feature type="compositionally biased region" description="Basic residues" evidence="2">
    <location>
        <begin position="11"/>
        <end position="22"/>
    </location>
</feature>
<feature type="compositionally biased region" description="Low complexity" evidence="2">
    <location>
        <begin position="1272"/>
        <end position="1282"/>
    </location>
</feature>
<feature type="region of interest" description="Disordered" evidence="2">
    <location>
        <begin position="991"/>
        <end position="1178"/>
    </location>
</feature>
<organism evidence="3">
    <name type="scientific">Athelia psychrophila</name>
    <dbReference type="NCBI Taxonomy" id="1759441"/>
    <lineage>
        <taxon>Eukaryota</taxon>
        <taxon>Fungi</taxon>
        <taxon>Dikarya</taxon>
        <taxon>Basidiomycota</taxon>
        <taxon>Agaricomycotina</taxon>
        <taxon>Agaricomycetes</taxon>
        <taxon>Agaricomycetidae</taxon>
        <taxon>Atheliales</taxon>
        <taxon>Atheliaceae</taxon>
        <taxon>Athelia</taxon>
    </lineage>
</organism>
<proteinExistence type="predicted"/>
<sequence>MSRSPGPSTGIKKRAASKRTKAKKDDAGSGSAAAEKGKGAKKEKTYIKNMLTAGQEDTVQASSNTATAQATQLRRDAGCANASLGFAMIEIGASYFHFSKWNDRPINNLQVSKTVKNMFSEGCHYKRQANAIPVIVHRKEVDLSSLVGPQAVPEGLKTVVWGERGETVEIANGRHRTESHKAFVARLRKKLEDAENELAKRLRMKAKAEAIKEATDHRDQQKEYIESLGEWVGQFYDYDKLTEELLQHLAQNRSEPVYDQQQDEVLKRILQDVMAGADRDENDPQLGDPTKYYTDARRAAAAGPAVKDRTELRKILYSPGIPFTLGSIMRLGPPFSQSPFFNLMFLKTLQRIHAGFFCQLFKDSLRDLDLLTTETKRSFVYGEGQDLMGKHRHMKEFLRLGDAAGGKSEWFQKTGISWDDVYEEIADALDTQSIQGAAARRADLVAAGALQIFEEAYAKHVLPPSIQTTDLRAVGSTGFAARMNAYVEDVVTRLGSTMQLDAGQKTSGTWRDQMRSKIRFLSSPRRGLPARPLFCLQYLLHIHREFCRTPDALKESITLDFASTSRKSVSDDFRTMHGYDRFARKPALTDFRALHGYDRFARKSALTDFRALHGYDRFARKSALTDFRALYVSDHFLRKSFCRWFEGLIDFWAESQAKWSPRDYTEILLNDVLAPNTDFGNQPAALSWLVEVVFCHRAALRVLDVEMEPYIKKLAFERRGAYKAAHLTRDGAQYSDANPITSGYSPMPWAPAYDALSAAIRPLLLTPAPAVPLSAWQDHELHQKPWAHLFINSQYPYRNIKPSDWVASSPAIVSGFLYEFYLAGQYRPAIIKGPGGELRHILVEALPDDLTAAITYTFEDDGIKSFVWWDALRAPRVSRESDEVYRKRADLAIVDNSLSDELTKIVKLIAKSNISILPSSRYSDDDPPYVAREIEVATSALVKAFLLNKHRILTRTAHGLAEPCYEDEVPQGPSTLQIGYAFPTSVVDRDTFPTRPVSEGGHEKFRKAAEEGKGKSTLLPPHEHKIKKTKRTPKTPVIVPDQDDESSPSPTPPSSVHNSDEDDQHEAQSVHDQDEPAANDLDPTHDAGNPAGDVPSLGDDADPHAPISRPQKGKSKETAAEAAQRELDDIEDARNIQKQFDDVGGDGDDEDGEDDEDDDEDGAPDSDPERVKAAQEKASIKLARRIQDEFARDMDIDLSAHDLNLEGAVPTLSHHSNRSSPLTASPSIPADDHDGMPPPAAPEPLTEAERLKKRRSASAHKGALTKAKNKAEQAALAAAGEAPPVPTAPKPAVRVYQSLSKSAPKAQLKPAGKAAPTGPKAKAETLKRPRTASASSAAGPSAPKSKPFRPPPKKRAKVISTSSDEVELFDNIRHTCHICGYRSSWIIWLKSHDDTTKMIFAEADTRRNYVIQDCHND</sequence>
<reference evidence="3" key="1">
    <citation type="journal article" date="2016" name="Mol. Biol. Evol.">
        <title>Comparative Genomics of Early-Diverging Mushroom-Forming Fungi Provides Insights into the Origins of Lignocellulose Decay Capabilities.</title>
        <authorList>
            <person name="Nagy L.G."/>
            <person name="Riley R."/>
            <person name="Tritt A."/>
            <person name="Adam C."/>
            <person name="Daum C."/>
            <person name="Floudas D."/>
            <person name="Sun H."/>
            <person name="Yadav J.S."/>
            <person name="Pangilinan J."/>
            <person name="Larsson K.H."/>
            <person name="Matsuura K."/>
            <person name="Barry K."/>
            <person name="Labutti K."/>
            <person name="Kuo R."/>
            <person name="Ohm R.A."/>
            <person name="Bhattacharya S.S."/>
            <person name="Shirouzu T."/>
            <person name="Yoshinaga Y."/>
            <person name="Martin F.M."/>
            <person name="Grigoriev I.V."/>
            <person name="Hibbett D.S."/>
        </authorList>
    </citation>
    <scope>NUCLEOTIDE SEQUENCE [LARGE SCALE GENOMIC DNA]</scope>
    <source>
        <strain evidence="3">CBS 109695</strain>
    </source>
</reference>
<dbReference type="EMBL" id="KV417644">
    <property type="protein sequence ID" value="KZP12632.1"/>
    <property type="molecule type" value="Genomic_DNA"/>
</dbReference>
<feature type="region of interest" description="Disordered" evidence="2">
    <location>
        <begin position="1"/>
        <end position="42"/>
    </location>
</feature>
<accession>A0A166BGV5</accession>
<name>A0A166BGV5_9AGAM</name>
<protein>
    <submittedName>
        <fullName evidence="3">Uncharacterized protein</fullName>
    </submittedName>
</protein>
<feature type="compositionally biased region" description="Basic residues" evidence="2">
    <location>
        <begin position="1024"/>
        <end position="1033"/>
    </location>
</feature>
<feature type="compositionally biased region" description="Basic and acidic residues" evidence="2">
    <location>
        <begin position="1065"/>
        <end position="1074"/>
    </location>
</feature>
<feature type="compositionally biased region" description="Basic and acidic residues" evidence="2">
    <location>
        <begin position="1114"/>
        <end position="1141"/>
    </location>
</feature>
<feature type="compositionally biased region" description="Basic and acidic residues" evidence="2">
    <location>
        <begin position="1000"/>
        <end position="1014"/>
    </location>
</feature>
<evidence type="ECO:0000256" key="2">
    <source>
        <dbReference type="SAM" id="MobiDB-lite"/>
    </source>
</evidence>
<feature type="compositionally biased region" description="Low complexity" evidence="2">
    <location>
        <begin position="1309"/>
        <end position="1320"/>
    </location>
</feature>
<evidence type="ECO:0000256" key="1">
    <source>
        <dbReference type="SAM" id="Coils"/>
    </source>
</evidence>
<dbReference type="OrthoDB" id="2690723at2759"/>
<keyword evidence="1" id="KW-0175">Coiled coil</keyword>
<feature type="coiled-coil region" evidence="1">
    <location>
        <begin position="177"/>
        <end position="211"/>
    </location>
</feature>
<gene>
    <name evidence="3" type="ORF">FIBSPDRAFT_984569</name>
</gene>
<feature type="compositionally biased region" description="Acidic residues" evidence="2">
    <location>
        <begin position="1143"/>
        <end position="1166"/>
    </location>
</feature>
<feature type="compositionally biased region" description="Basic and acidic residues" evidence="2">
    <location>
        <begin position="1167"/>
        <end position="1178"/>
    </location>
</feature>
<feature type="region of interest" description="Disordered" evidence="2">
    <location>
        <begin position="1209"/>
        <end position="1361"/>
    </location>
</feature>
<feature type="compositionally biased region" description="Low complexity" evidence="2">
    <location>
        <begin position="1332"/>
        <end position="1345"/>
    </location>
</feature>
<evidence type="ECO:0000313" key="3">
    <source>
        <dbReference type="EMBL" id="KZP12632.1"/>
    </source>
</evidence>